<sequence length="392" mass="46057">MKKMLKCNLCGGTEFESLYKRNDIEIINRKESFTMNIDNAICKKCGLIFQNSPMNKEKLNSFYTYQYRQSEIVGGNARQQQKEYLKKFLGDKKGKILDIGSFEGLFLNLFKEEGWESVGVEPCSEAANICEEKYGITVYKDMFENILFSENEFDVISIRHVLEHVDDALNTILLMKKYLKDDGIIFIEVPNIEKFDFYNIADSYDFQHIYNFSVNTIINYLNKCGLEIIDVQADLAYSGMRFICKKGDYKEIKNNYIDNKKMVLKYKEKREENLSYMRKLLREKNIEWKNKNSRIFIYGAGFHTAQMFQYVMDKNEFNVSGLIDKNKNKEGKEFFGYQTFNAEDCGNLGKGDVIIISSYAFQNEIFNYLEPLKKKGVEIIKLYRETYSYDTL</sequence>
<dbReference type="EMBL" id="SGKU01000006">
    <property type="protein sequence ID" value="NFA41667.1"/>
    <property type="molecule type" value="Genomic_DNA"/>
</dbReference>
<evidence type="ECO:0000313" key="2">
    <source>
        <dbReference type="Proteomes" id="UP000472355"/>
    </source>
</evidence>
<dbReference type="InterPro" id="IPR029063">
    <property type="entry name" value="SAM-dependent_MTases_sf"/>
</dbReference>
<dbReference type="PANTHER" id="PTHR43861">
    <property type="entry name" value="TRANS-ACONITATE 2-METHYLTRANSFERASE-RELATED"/>
    <property type="match status" value="1"/>
</dbReference>
<name>A0A6M0SL16_CLOBO</name>
<comment type="caution">
    <text evidence="1">The sequence shown here is derived from an EMBL/GenBank/DDBJ whole genome shotgun (WGS) entry which is preliminary data.</text>
</comment>
<dbReference type="Gene3D" id="3.40.50.150">
    <property type="entry name" value="Vaccinia Virus protein VP39"/>
    <property type="match status" value="1"/>
</dbReference>
<accession>A0A6M0SL16</accession>
<reference evidence="1 2" key="1">
    <citation type="submission" date="2019-02" db="EMBL/GenBank/DDBJ databases">
        <title>Genome sequencing of Clostridium botulinum clinical isolates.</title>
        <authorList>
            <person name="Brunt J."/>
            <person name="Van Vliet A.H.M."/>
            <person name="Stringer S.C."/>
            <person name="Grant K.A."/>
            <person name="Carter A.C."/>
            <person name="Peck M.W."/>
        </authorList>
    </citation>
    <scope>NUCLEOTIDE SEQUENCE [LARGE SCALE GENOMIC DNA]</scope>
    <source>
        <strain evidence="1 2">H113700579</strain>
    </source>
</reference>
<dbReference type="PANTHER" id="PTHR43861:SF6">
    <property type="entry name" value="METHYLTRANSFERASE TYPE 11"/>
    <property type="match status" value="1"/>
</dbReference>
<dbReference type="CDD" id="cd02440">
    <property type="entry name" value="AdoMet_MTases"/>
    <property type="match status" value="1"/>
</dbReference>
<proteinExistence type="predicted"/>
<protein>
    <submittedName>
        <fullName evidence="1">Methyltransferase domain-containing protein</fullName>
    </submittedName>
</protein>
<dbReference type="SUPFAM" id="SSF53335">
    <property type="entry name" value="S-adenosyl-L-methionine-dependent methyltransferases"/>
    <property type="match status" value="2"/>
</dbReference>
<dbReference type="Pfam" id="PF13489">
    <property type="entry name" value="Methyltransf_23"/>
    <property type="match status" value="1"/>
</dbReference>
<dbReference type="Gene3D" id="3.40.50.720">
    <property type="entry name" value="NAD(P)-binding Rossmann-like Domain"/>
    <property type="match status" value="1"/>
</dbReference>
<organism evidence="1 2">
    <name type="scientific">Clostridium botulinum</name>
    <dbReference type="NCBI Taxonomy" id="1491"/>
    <lineage>
        <taxon>Bacteria</taxon>
        <taxon>Bacillati</taxon>
        <taxon>Bacillota</taxon>
        <taxon>Clostridia</taxon>
        <taxon>Eubacteriales</taxon>
        <taxon>Clostridiaceae</taxon>
        <taxon>Clostridium</taxon>
    </lineage>
</organism>
<keyword evidence="1" id="KW-0808">Transferase</keyword>
<keyword evidence="1" id="KW-0489">Methyltransferase</keyword>
<dbReference type="GO" id="GO:0032259">
    <property type="term" value="P:methylation"/>
    <property type="evidence" value="ECO:0007669"/>
    <property type="project" value="UniProtKB-KW"/>
</dbReference>
<dbReference type="AlphaFoldDB" id="A0A6M0SL16"/>
<dbReference type="Proteomes" id="UP000472355">
    <property type="component" value="Unassembled WGS sequence"/>
</dbReference>
<gene>
    <name evidence="1" type="ORF">EXM65_03475</name>
</gene>
<dbReference type="GO" id="GO:0008168">
    <property type="term" value="F:methyltransferase activity"/>
    <property type="evidence" value="ECO:0007669"/>
    <property type="project" value="UniProtKB-KW"/>
</dbReference>
<evidence type="ECO:0000313" key="1">
    <source>
        <dbReference type="EMBL" id="NFA41667.1"/>
    </source>
</evidence>